<feature type="domain" description="Transposase IS200-like" evidence="1">
    <location>
        <begin position="18"/>
        <end position="138"/>
    </location>
</feature>
<evidence type="ECO:0000313" key="3">
    <source>
        <dbReference type="Proteomes" id="UP001515943"/>
    </source>
</evidence>
<dbReference type="SMART" id="SM01321">
    <property type="entry name" value="Y1_Tnp"/>
    <property type="match status" value="1"/>
</dbReference>
<dbReference type="SUPFAM" id="SSF143422">
    <property type="entry name" value="Transposase IS200-like"/>
    <property type="match status" value="1"/>
</dbReference>
<dbReference type="InterPro" id="IPR002686">
    <property type="entry name" value="Transposase_17"/>
</dbReference>
<dbReference type="RefSeq" id="WP_167976230.1">
    <property type="nucleotide sequence ID" value="NZ_VSRL01000088.1"/>
</dbReference>
<dbReference type="InterPro" id="IPR036515">
    <property type="entry name" value="Transposase_17_sf"/>
</dbReference>
<comment type="caution">
    <text evidence="2">The sequence shown here is derived from an EMBL/GenBank/DDBJ whole genome shotgun (WGS) entry which is preliminary data.</text>
</comment>
<dbReference type="PANTHER" id="PTHR33360">
    <property type="entry name" value="TRANSPOSASE FOR INSERTION SEQUENCE ELEMENT IS200"/>
    <property type="match status" value="1"/>
</dbReference>
<sequence length="142" mass="16438">MSPRWEPDPSVRRGRSVIYNLHVHLVFVTKYRRGAFTDQILRRCEEIMRDVCAGLGAELREFNGETDHVHLLVHYPPSLALSTLVNSLKGVSSRRLRQEFSAHIRRYLWGQHFWSPSYFAGSCGGAPLSIIKEYIDQQKRPD</sequence>
<evidence type="ECO:0000313" key="2">
    <source>
        <dbReference type="EMBL" id="NKE59568.1"/>
    </source>
</evidence>
<dbReference type="Gene3D" id="3.30.70.1290">
    <property type="entry name" value="Transposase IS200-like"/>
    <property type="match status" value="1"/>
</dbReference>
<proteinExistence type="predicted"/>
<dbReference type="EMBL" id="VSRL01000088">
    <property type="protein sequence ID" value="NKE59568.1"/>
    <property type="molecule type" value="Genomic_DNA"/>
</dbReference>
<dbReference type="PANTHER" id="PTHR33360:SF2">
    <property type="entry name" value="TRANSPOSASE FOR INSERTION SEQUENCE ELEMENT IS200"/>
    <property type="match status" value="1"/>
</dbReference>
<evidence type="ECO:0000259" key="1">
    <source>
        <dbReference type="SMART" id="SM01321"/>
    </source>
</evidence>
<dbReference type="NCBIfam" id="NF033573">
    <property type="entry name" value="transpos_IS200"/>
    <property type="match status" value="1"/>
</dbReference>
<gene>
    <name evidence="2" type="primary">tnpA</name>
    <name evidence="2" type="ORF">FXN61_23265</name>
</gene>
<keyword evidence="3" id="KW-1185">Reference proteome</keyword>
<protein>
    <submittedName>
        <fullName evidence="2">IS200/IS605 family transposase</fullName>
    </submittedName>
</protein>
<name>A0ABX1FKQ7_9PSEU</name>
<organism evidence="2 3">
    <name type="scientific">Lentzea indica</name>
    <dbReference type="NCBI Taxonomy" id="2604800"/>
    <lineage>
        <taxon>Bacteria</taxon>
        <taxon>Bacillati</taxon>
        <taxon>Actinomycetota</taxon>
        <taxon>Actinomycetes</taxon>
        <taxon>Pseudonocardiales</taxon>
        <taxon>Pseudonocardiaceae</taxon>
        <taxon>Lentzea</taxon>
    </lineage>
</organism>
<accession>A0ABX1FKQ7</accession>
<reference evidence="2 3" key="1">
    <citation type="submission" date="2019-08" db="EMBL/GenBank/DDBJ databases">
        <title>Lentzea from Indian Himalayas.</title>
        <authorList>
            <person name="Mandal S."/>
            <person name="Mallick Gupta A."/>
            <person name="Maiti P.K."/>
            <person name="Sarkar J."/>
            <person name="Mandal S."/>
        </authorList>
    </citation>
    <scope>NUCLEOTIDE SEQUENCE [LARGE SCALE GENOMIC DNA]</scope>
    <source>
        <strain evidence="2 3">PSKA42</strain>
    </source>
</reference>
<dbReference type="Pfam" id="PF01797">
    <property type="entry name" value="Y1_Tnp"/>
    <property type="match status" value="1"/>
</dbReference>
<dbReference type="Proteomes" id="UP001515943">
    <property type="component" value="Unassembled WGS sequence"/>
</dbReference>